<feature type="compositionally biased region" description="Acidic residues" evidence="1">
    <location>
        <begin position="174"/>
        <end position="195"/>
    </location>
</feature>
<keyword evidence="3" id="KW-1185">Reference proteome</keyword>
<accession>A0AAN6XGN4</accession>
<reference evidence="2" key="1">
    <citation type="journal article" date="2023" name="Mol. Phylogenet. Evol.">
        <title>Genome-scale phylogeny and comparative genomics of the fungal order Sordariales.</title>
        <authorList>
            <person name="Hensen N."/>
            <person name="Bonometti L."/>
            <person name="Westerberg I."/>
            <person name="Brannstrom I.O."/>
            <person name="Guillou S."/>
            <person name="Cros-Aarteil S."/>
            <person name="Calhoun S."/>
            <person name="Haridas S."/>
            <person name="Kuo A."/>
            <person name="Mondo S."/>
            <person name="Pangilinan J."/>
            <person name="Riley R."/>
            <person name="LaButti K."/>
            <person name="Andreopoulos B."/>
            <person name="Lipzen A."/>
            <person name="Chen C."/>
            <person name="Yan M."/>
            <person name="Daum C."/>
            <person name="Ng V."/>
            <person name="Clum A."/>
            <person name="Steindorff A."/>
            <person name="Ohm R.A."/>
            <person name="Martin F."/>
            <person name="Silar P."/>
            <person name="Natvig D.O."/>
            <person name="Lalanne C."/>
            <person name="Gautier V."/>
            <person name="Ament-Velasquez S.L."/>
            <person name="Kruys A."/>
            <person name="Hutchinson M.I."/>
            <person name="Powell A.J."/>
            <person name="Barry K."/>
            <person name="Miller A.N."/>
            <person name="Grigoriev I.V."/>
            <person name="Debuchy R."/>
            <person name="Gladieux P."/>
            <person name="Hiltunen Thoren M."/>
            <person name="Johannesson H."/>
        </authorList>
    </citation>
    <scope>NUCLEOTIDE SEQUENCE</scope>
    <source>
        <strain evidence="2">CBS 315.58</strain>
    </source>
</reference>
<dbReference type="EMBL" id="MU863921">
    <property type="protein sequence ID" value="KAK4200279.1"/>
    <property type="molecule type" value="Genomic_DNA"/>
</dbReference>
<dbReference type="Proteomes" id="UP001303160">
    <property type="component" value="Unassembled WGS sequence"/>
</dbReference>
<reference evidence="2" key="2">
    <citation type="submission" date="2023-05" db="EMBL/GenBank/DDBJ databases">
        <authorList>
            <consortium name="Lawrence Berkeley National Laboratory"/>
            <person name="Steindorff A."/>
            <person name="Hensen N."/>
            <person name="Bonometti L."/>
            <person name="Westerberg I."/>
            <person name="Brannstrom I.O."/>
            <person name="Guillou S."/>
            <person name="Cros-Aarteil S."/>
            <person name="Calhoun S."/>
            <person name="Haridas S."/>
            <person name="Kuo A."/>
            <person name="Mondo S."/>
            <person name="Pangilinan J."/>
            <person name="Riley R."/>
            <person name="Labutti K."/>
            <person name="Andreopoulos B."/>
            <person name="Lipzen A."/>
            <person name="Chen C."/>
            <person name="Yanf M."/>
            <person name="Daum C."/>
            <person name="Ng V."/>
            <person name="Clum A."/>
            <person name="Ohm R."/>
            <person name="Martin F."/>
            <person name="Silar P."/>
            <person name="Natvig D."/>
            <person name="Lalanne C."/>
            <person name="Gautier V."/>
            <person name="Ament-Velasquez S.L."/>
            <person name="Kruys A."/>
            <person name="Hutchinson M.I."/>
            <person name="Powell A.J."/>
            <person name="Barry K."/>
            <person name="Miller A.N."/>
            <person name="Grigoriev I.V."/>
            <person name="Debuchy R."/>
            <person name="Gladieux P."/>
            <person name="Thoren M.H."/>
            <person name="Johannesson H."/>
        </authorList>
    </citation>
    <scope>NUCLEOTIDE SEQUENCE</scope>
    <source>
        <strain evidence="2">CBS 315.58</strain>
    </source>
</reference>
<gene>
    <name evidence="2" type="ORF">QBC40DRAFT_174204</name>
</gene>
<name>A0AAN6XGN4_9PEZI</name>
<proteinExistence type="predicted"/>
<feature type="region of interest" description="Disordered" evidence="1">
    <location>
        <begin position="167"/>
        <end position="195"/>
    </location>
</feature>
<evidence type="ECO:0000313" key="3">
    <source>
        <dbReference type="Proteomes" id="UP001303160"/>
    </source>
</evidence>
<protein>
    <submittedName>
        <fullName evidence="2">Uncharacterized protein</fullName>
    </submittedName>
</protein>
<dbReference type="AlphaFoldDB" id="A0AAN6XGN4"/>
<sequence length="195" mass="22208">MPDVEDVQDAIATITRLRMITSRRQSTYLEQSNRLRTLLNAIFHQFGFSNDTATQAMTGPVRAGDYTMLVAGWTYRQLIKLAESNRRLENAMNDTHPAIDRYSMDQLRSWSTRLSSPDLSEETLQKIANKTIPIPMAFQVRWDALNKEINTIERRIRRVEVTPAEAGVASLIAGEEDELTSSDEEATEDENLEDD</sequence>
<organism evidence="2 3">
    <name type="scientific">Triangularia verruculosa</name>
    <dbReference type="NCBI Taxonomy" id="2587418"/>
    <lineage>
        <taxon>Eukaryota</taxon>
        <taxon>Fungi</taxon>
        <taxon>Dikarya</taxon>
        <taxon>Ascomycota</taxon>
        <taxon>Pezizomycotina</taxon>
        <taxon>Sordariomycetes</taxon>
        <taxon>Sordariomycetidae</taxon>
        <taxon>Sordariales</taxon>
        <taxon>Podosporaceae</taxon>
        <taxon>Triangularia</taxon>
    </lineage>
</organism>
<evidence type="ECO:0000313" key="2">
    <source>
        <dbReference type="EMBL" id="KAK4200279.1"/>
    </source>
</evidence>
<comment type="caution">
    <text evidence="2">The sequence shown here is derived from an EMBL/GenBank/DDBJ whole genome shotgun (WGS) entry which is preliminary data.</text>
</comment>
<evidence type="ECO:0000256" key="1">
    <source>
        <dbReference type="SAM" id="MobiDB-lite"/>
    </source>
</evidence>